<sequence length="326" mass="37691">MSSSTTPLSYKNIMGNPEYQNFEFTVNWIFLCVVIMVCYSIPPIVVFGRIAFFFFTKKSKIKKNVLRIEIFYSFLLMQFWNIVLVFADFAMFRMPYTTIFTRYCATENPQTLLKCIVFVYFWAAYASQLFTVLFCALRVAILYLVSKNTTERIMQVLPPIIIIFGLAAALPHFSTDAYCMQLVEPYIYGSVLIISKFHSMNSYVIIFNAFIYVSVTLTIIALNGLMMIKVRRKKLINTLRSATQSVRIERTLTGTMIILLFPMIVSCLISIGEISRISYFSYILLIRPLFIDARVHIVTSYFYLTNPVFRSKSPHSSVSHMSRVTL</sequence>
<dbReference type="GeneID" id="9838992"/>
<reference evidence="2" key="1">
    <citation type="submission" date="2007-07" db="EMBL/GenBank/DDBJ databases">
        <title>PCAP assembly of the Caenorhabditis remanei genome.</title>
        <authorList>
            <consortium name="The Caenorhabditis remanei Sequencing Consortium"/>
            <person name="Wilson R.K."/>
        </authorList>
    </citation>
    <scope>NUCLEOTIDE SEQUENCE [LARGE SCALE GENOMIC DNA]</scope>
    <source>
        <strain evidence="2">PB4641</strain>
    </source>
</reference>
<feature type="transmembrane region" description="Helical" evidence="1">
    <location>
        <begin position="156"/>
        <end position="174"/>
    </location>
</feature>
<dbReference type="CTD" id="9838992"/>
<dbReference type="HOGENOM" id="CLU_049496_1_0_1"/>
<protein>
    <submittedName>
        <fullName evidence="2">Uncharacterized protein</fullName>
    </submittedName>
</protein>
<dbReference type="Pfam" id="PF10322">
    <property type="entry name" value="7TM_GPCR_Sru"/>
    <property type="match status" value="1"/>
</dbReference>
<accession>E3LLB0</accession>
<dbReference type="PANTHER" id="PTHR47516:SF2">
    <property type="entry name" value="SERPENTINE RECEPTOR CLASS GAMMA"/>
    <property type="match status" value="1"/>
</dbReference>
<dbReference type="OMA" id="TTERIMQ"/>
<feature type="transmembrane region" description="Helical" evidence="1">
    <location>
        <begin position="251"/>
        <end position="271"/>
    </location>
</feature>
<name>E3LLB0_CAERE</name>
<dbReference type="RefSeq" id="XP_003115477.2">
    <property type="nucleotide sequence ID" value="XM_003115429.2"/>
</dbReference>
<dbReference type="KEGG" id="crq:GCK72_019549"/>
<keyword evidence="3" id="KW-1185">Reference proteome</keyword>
<dbReference type="InterPro" id="IPR003839">
    <property type="entry name" value="7TM_GPCR_serpentine_rcpt_Sru"/>
</dbReference>
<dbReference type="AlphaFoldDB" id="E3LLB0"/>
<dbReference type="InParanoid" id="E3LLB0"/>
<dbReference type="eggNOG" id="ENOG502TGVZ">
    <property type="taxonomic scope" value="Eukaryota"/>
</dbReference>
<feature type="transmembrane region" description="Helical" evidence="1">
    <location>
        <begin position="205"/>
        <end position="230"/>
    </location>
</feature>
<proteinExistence type="predicted"/>
<evidence type="ECO:0000313" key="3">
    <source>
        <dbReference type="Proteomes" id="UP000008281"/>
    </source>
</evidence>
<dbReference type="EMBL" id="DS268410">
    <property type="protein sequence ID" value="EFO99964.1"/>
    <property type="molecule type" value="Genomic_DNA"/>
</dbReference>
<dbReference type="Proteomes" id="UP000008281">
    <property type="component" value="Unassembled WGS sequence"/>
</dbReference>
<keyword evidence="1" id="KW-1133">Transmembrane helix</keyword>
<organism evidence="3">
    <name type="scientific">Caenorhabditis remanei</name>
    <name type="common">Caenorhabditis vulgaris</name>
    <dbReference type="NCBI Taxonomy" id="31234"/>
    <lineage>
        <taxon>Eukaryota</taxon>
        <taxon>Metazoa</taxon>
        <taxon>Ecdysozoa</taxon>
        <taxon>Nematoda</taxon>
        <taxon>Chromadorea</taxon>
        <taxon>Rhabditida</taxon>
        <taxon>Rhabditina</taxon>
        <taxon>Rhabditomorpha</taxon>
        <taxon>Rhabditoidea</taxon>
        <taxon>Rhabditidae</taxon>
        <taxon>Peloderinae</taxon>
        <taxon>Caenorhabditis</taxon>
    </lineage>
</organism>
<keyword evidence="1" id="KW-0472">Membrane</keyword>
<feature type="transmembrane region" description="Helical" evidence="1">
    <location>
        <begin position="119"/>
        <end position="144"/>
    </location>
</feature>
<evidence type="ECO:0000313" key="2">
    <source>
        <dbReference type="EMBL" id="EFO99964.1"/>
    </source>
</evidence>
<gene>
    <name evidence="2" type="ORF">CRE_19037</name>
</gene>
<dbReference type="PANTHER" id="PTHR47516">
    <property type="entry name" value="SERPENTINE RECEPTOR, CLASS U-RELATED"/>
    <property type="match status" value="1"/>
</dbReference>
<evidence type="ECO:0000256" key="1">
    <source>
        <dbReference type="SAM" id="Phobius"/>
    </source>
</evidence>
<feature type="transmembrane region" description="Helical" evidence="1">
    <location>
        <begin position="28"/>
        <end position="56"/>
    </location>
</feature>
<dbReference type="OrthoDB" id="5807521at2759"/>
<keyword evidence="1" id="KW-0812">Transmembrane</keyword>
<feature type="transmembrane region" description="Helical" evidence="1">
    <location>
        <begin position="68"/>
        <end position="87"/>
    </location>
</feature>